<evidence type="ECO:0000259" key="1">
    <source>
        <dbReference type="Pfam" id="PF13683"/>
    </source>
</evidence>
<organism evidence="2 3">
    <name type="scientific">Pseudoalteromonas piscicida</name>
    <dbReference type="NCBI Taxonomy" id="43662"/>
    <lineage>
        <taxon>Bacteria</taxon>
        <taxon>Pseudomonadati</taxon>
        <taxon>Pseudomonadota</taxon>
        <taxon>Gammaproteobacteria</taxon>
        <taxon>Alteromonadales</taxon>
        <taxon>Pseudoalteromonadaceae</taxon>
        <taxon>Pseudoalteromonas</taxon>
    </lineage>
</organism>
<dbReference type="AlphaFoldDB" id="A0AAD0W4L6"/>
<dbReference type="KEGG" id="ppis:B1L02_08890"/>
<reference evidence="2 3" key="1">
    <citation type="submission" date="2018-08" db="EMBL/GenBank/DDBJ databases">
        <title>Whole Genome Sequences of Two Pseudoalteromonas piscicida Strains, DE1-A and DE2-A, which Exhibit Strong Antibacterial Activity against Vibrio vulnificus.</title>
        <authorList>
            <person name="Richards G.P."/>
            <person name="Needleman D.S."/>
            <person name="Watson M.A."/>
            <person name="Polson S.W."/>
        </authorList>
    </citation>
    <scope>NUCLEOTIDE SEQUENCE [LARGE SCALE GENOMIC DNA]</scope>
    <source>
        <strain evidence="2 3">DE2-A</strain>
    </source>
</reference>
<gene>
    <name evidence="2" type="ORF">D0511_08885</name>
</gene>
<dbReference type="GO" id="GO:0015074">
    <property type="term" value="P:DNA integration"/>
    <property type="evidence" value="ECO:0007669"/>
    <property type="project" value="InterPro"/>
</dbReference>
<dbReference type="EMBL" id="CP031761">
    <property type="protein sequence ID" value="AXR02163.1"/>
    <property type="molecule type" value="Genomic_DNA"/>
</dbReference>
<dbReference type="Pfam" id="PF13683">
    <property type="entry name" value="rve_3"/>
    <property type="match status" value="1"/>
</dbReference>
<dbReference type="InterPro" id="IPR001584">
    <property type="entry name" value="Integrase_cat-core"/>
</dbReference>
<evidence type="ECO:0000313" key="2">
    <source>
        <dbReference type="EMBL" id="AXR02163.1"/>
    </source>
</evidence>
<sequence length="53" mass="6258">MTVGVWFKCSPHLFLPHLFLPLVFNYEWLDIYNYERPHDSLGDMTPIGYLEAA</sequence>
<feature type="domain" description="Integrase catalytic" evidence="1">
    <location>
        <begin position="27"/>
        <end position="46"/>
    </location>
</feature>
<evidence type="ECO:0000313" key="3">
    <source>
        <dbReference type="Proteomes" id="UP000258102"/>
    </source>
</evidence>
<proteinExistence type="predicted"/>
<name>A0AAD0W4L6_PSEO7</name>
<dbReference type="Proteomes" id="UP000258102">
    <property type="component" value="Chromosome 1"/>
</dbReference>
<accession>A0AAD0W4L6</accession>
<protein>
    <recommendedName>
        <fullName evidence="1">Integrase catalytic domain-containing protein</fullName>
    </recommendedName>
</protein>